<keyword evidence="3" id="KW-1185">Reference proteome</keyword>
<dbReference type="EMBL" id="CAXHTB010000001">
    <property type="protein sequence ID" value="CAL0299877.1"/>
    <property type="molecule type" value="Genomic_DNA"/>
</dbReference>
<dbReference type="PANTHER" id="PTHR33232">
    <property type="entry name" value="PROTEIN SIEVE ELEMENT OCCLUSION B-LIKE"/>
    <property type="match status" value="1"/>
</dbReference>
<organism evidence="2 3">
    <name type="scientific">Lupinus luteus</name>
    <name type="common">European yellow lupine</name>
    <dbReference type="NCBI Taxonomy" id="3873"/>
    <lineage>
        <taxon>Eukaryota</taxon>
        <taxon>Viridiplantae</taxon>
        <taxon>Streptophyta</taxon>
        <taxon>Embryophyta</taxon>
        <taxon>Tracheophyta</taxon>
        <taxon>Spermatophyta</taxon>
        <taxon>Magnoliopsida</taxon>
        <taxon>eudicotyledons</taxon>
        <taxon>Gunneridae</taxon>
        <taxon>Pentapetalae</taxon>
        <taxon>rosids</taxon>
        <taxon>fabids</taxon>
        <taxon>Fabales</taxon>
        <taxon>Fabaceae</taxon>
        <taxon>Papilionoideae</taxon>
        <taxon>50 kb inversion clade</taxon>
        <taxon>genistoids sensu lato</taxon>
        <taxon>core genistoids</taxon>
        <taxon>Genisteae</taxon>
        <taxon>Lupinus</taxon>
    </lineage>
</organism>
<comment type="caution">
    <text evidence="2">The sequence shown here is derived from an EMBL/GenBank/DDBJ whole genome shotgun (WGS) entry which is preliminary data.</text>
</comment>
<evidence type="ECO:0000313" key="2">
    <source>
        <dbReference type="EMBL" id="CAL0299877.1"/>
    </source>
</evidence>
<dbReference type="AlphaFoldDB" id="A0AAV1VSI2"/>
<protein>
    <recommendedName>
        <fullName evidence="1">Sieve element occlusion C-terminal domain-containing protein</fullName>
    </recommendedName>
</protein>
<sequence length="431" mass="50205">MEKGIQGNIKHTYHLISQDNFSTPLCTLKQISSEDLFYFSAEEEYLNTLRKSFHTSTEIFVTLKLLIAAENAPEVLINDGAANTKVGISVLEKKDVFLFFSTLDITESDFDHLIPIYNKFKLEDQYKILWIPIVEEWNDELHIKFDNMKKNMSWYTLEHFEPIRGIRFIREELKFTNNPTIVVLSPQTKILHYNALYMIEIWGFSGFPFTQTIEDSLIVESSWIDSLVTDINPHIPRWFKEKKFIFFYGGKDNEWIRQFNTIVSTLGSDSTTLNEAYVSIELVHVETETESGNRFWKGVESLFFTNIGKTTNSVTQEVQKLFSYKNECGWAILTHGSTVLVAGHGITMLKTVSEFDKWKKFVNETEFEISFKEYYKKVFPSTHICTHIEIHKVTEAIPDFTECPECHRKMKVSVSYKCCHIQEEENIVTNA</sequence>
<dbReference type="PANTHER" id="PTHR33232:SF18">
    <property type="entry name" value="PROTEIN SIEVE ELEMENT OCCLUSION B-LIKE"/>
    <property type="match status" value="1"/>
</dbReference>
<dbReference type="Pfam" id="PF14577">
    <property type="entry name" value="SEO_C"/>
    <property type="match status" value="2"/>
</dbReference>
<accession>A0AAV1VSI2</accession>
<proteinExistence type="predicted"/>
<dbReference type="InterPro" id="IPR027944">
    <property type="entry name" value="SEO_C"/>
</dbReference>
<dbReference type="Proteomes" id="UP001497480">
    <property type="component" value="Unassembled WGS sequence"/>
</dbReference>
<evidence type="ECO:0000313" key="3">
    <source>
        <dbReference type="Proteomes" id="UP001497480"/>
    </source>
</evidence>
<dbReference type="InterPro" id="IPR039299">
    <property type="entry name" value="SEOA"/>
</dbReference>
<name>A0AAV1VSI2_LUPLU</name>
<evidence type="ECO:0000259" key="1">
    <source>
        <dbReference type="Pfam" id="PF14577"/>
    </source>
</evidence>
<feature type="domain" description="Sieve element occlusion C-terminal" evidence="1">
    <location>
        <begin position="216"/>
        <end position="279"/>
    </location>
</feature>
<gene>
    <name evidence="2" type="ORF">LLUT_LOCUS937</name>
</gene>
<reference evidence="2 3" key="1">
    <citation type="submission" date="2024-03" db="EMBL/GenBank/DDBJ databases">
        <authorList>
            <person name="Martinez-Hernandez J."/>
        </authorList>
    </citation>
    <scope>NUCLEOTIDE SEQUENCE [LARGE SCALE GENOMIC DNA]</scope>
</reference>
<feature type="domain" description="Sieve element occlusion C-terminal" evidence="1">
    <location>
        <begin position="289"/>
        <end position="420"/>
    </location>
</feature>
<dbReference type="GO" id="GO:0010088">
    <property type="term" value="P:phloem development"/>
    <property type="evidence" value="ECO:0007669"/>
    <property type="project" value="InterPro"/>
</dbReference>